<evidence type="ECO:0000313" key="7">
    <source>
        <dbReference type="EMBL" id="SHI05331.1"/>
    </source>
</evidence>
<dbReference type="PANTHER" id="PTHR30419:SF8">
    <property type="entry name" value="NITROGEN ASSIMILATION TRANSCRIPTIONAL ACTIVATOR-RELATED"/>
    <property type="match status" value="1"/>
</dbReference>
<dbReference type="PANTHER" id="PTHR30419">
    <property type="entry name" value="HTH-TYPE TRANSCRIPTIONAL REGULATOR YBHD"/>
    <property type="match status" value="1"/>
</dbReference>
<keyword evidence="3" id="KW-0805">Transcription regulation</keyword>
<comment type="similarity">
    <text evidence="2">Belongs to the LysR transcriptional regulatory family.</text>
</comment>
<dbReference type="GO" id="GO:0003700">
    <property type="term" value="F:DNA-binding transcription factor activity"/>
    <property type="evidence" value="ECO:0007669"/>
    <property type="project" value="InterPro"/>
</dbReference>
<dbReference type="SUPFAM" id="SSF53850">
    <property type="entry name" value="Periplasmic binding protein-like II"/>
    <property type="match status" value="1"/>
</dbReference>
<dbReference type="RefSeq" id="WP_079605912.1">
    <property type="nucleotide sequence ID" value="NZ_LT670817.1"/>
</dbReference>
<evidence type="ECO:0000313" key="8">
    <source>
        <dbReference type="Proteomes" id="UP000189796"/>
    </source>
</evidence>
<dbReference type="Gene3D" id="1.10.10.10">
    <property type="entry name" value="Winged helix-like DNA-binding domain superfamily/Winged helix DNA-binding domain"/>
    <property type="match status" value="1"/>
</dbReference>
<dbReference type="PRINTS" id="PR00039">
    <property type="entry name" value="HTHLYSR"/>
</dbReference>
<dbReference type="Proteomes" id="UP000189796">
    <property type="component" value="Chromosome I"/>
</dbReference>
<dbReference type="Pfam" id="PF03466">
    <property type="entry name" value="LysR_substrate"/>
    <property type="match status" value="1"/>
</dbReference>
<dbReference type="SUPFAM" id="SSF46785">
    <property type="entry name" value="Winged helix' DNA-binding domain"/>
    <property type="match status" value="1"/>
</dbReference>
<evidence type="ECO:0000259" key="6">
    <source>
        <dbReference type="PROSITE" id="PS50931"/>
    </source>
</evidence>
<protein>
    <submittedName>
        <fullName evidence="7">LysR family transcriptional regulator, cyn operon transcriptional activator</fullName>
    </submittedName>
</protein>
<dbReference type="Gene3D" id="3.40.190.290">
    <property type="match status" value="1"/>
</dbReference>
<dbReference type="InterPro" id="IPR036388">
    <property type="entry name" value="WH-like_DNA-bd_sf"/>
</dbReference>
<dbReference type="Pfam" id="PF00126">
    <property type="entry name" value="HTH_1"/>
    <property type="match status" value="1"/>
</dbReference>
<name>A0A1M5XZU0_9BRAD</name>
<dbReference type="EMBL" id="LT670817">
    <property type="protein sequence ID" value="SHI05331.1"/>
    <property type="molecule type" value="Genomic_DNA"/>
</dbReference>
<dbReference type="NCBIfam" id="NF008416">
    <property type="entry name" value="PRK11242.1"/>
    <property type="match status" value="1"/>
</dbReference>
<dbReference type="PROSITE" id="PS50931">
    <property type="entry name" value="HTH_LYSR"/>
    <property type="match status" value="1"/>
</dbReference>
<reference evidence="7 8" key="1">
    <citation type="submission" date="2016-11" db="EMBL/GenBank/DDBJ databases">
        <authorList>
            <person name="Jaros S."/>
            <person name="Januszkiewicz K."/>
            <person name="Wedrychowicz H."/>
        </authorList>
    </citation>
    <scope>NUCLEOTIDE SEQUENCE [LARGE SCALE GENOMIC DNA]</scope>
    <source>
        <strain evidence="7 8">GAS138</strain>
    </source>
</reference>
<evidence type="ECO:0000256" key="2">
    <source>
        <dbReference type="ARBA" id="ARBA00009437"/>
    </source>
</evidence>
<accession>A0A1M5XZU0</accession>
<evidence type="ECO:0000256" key="1">
    <source>
        <dbReference type="ARBA" id="ARBA00003502"/>
    </source>
</evidence>
<proteinExistence type="inferred from homology"/>
<dbReference type="InterPro" id="IPR005119">
    <property type="entry name" value="LysR_subst-bd"/>
</dbReference>
<dbReference type="OrthoDB" id="8479357at2"/>
<comment type="function">
    <text evidence="1">NodD regulates the expression of the nodABCFE genes which encode other nodulation proteins. NodD is also a negative regulator of its own expression. Binds flavonoids as inducers.</text>
</comment>
<evidence type="ECO:0000256" key="5">
    <source>
        <dbReference type="ARBA" id="ARBA00023163"/>
    </source>
</evidence>
<gene>
    <name evidence="7" type="ORF">SAMN05443248_7778</name>
</gene>
<dbReference type="AlphaFoldDB" id="A0A1M5XZU0"/>
<keyword evidence="4" id="KW-0238">DNA-binding</keyword>
<keyword evidence="5" id="KW-0804">Transcription</keyword>
<dbReference type="FunFam" id="1.10.10.10:FF:000001">
    <property type="entry name" value="LysR family transcriptional regulator"/>
    <property type="match status" value="1"/>
</dbReference>
<dbReference type="GO" id="GO:0003677">
    <property type="term" value="F:DNA binding"/>
    <property type="evidence" value="ECO:0007669"/>
    <property type="project" value="UniProtKB-KW"/>
</dbReference>
<dbReference type="InterPro" id="IPR036390">
    <property type="entry name" value="WH_DNA-bd_sf"/>
</dbReference>
<dbReference type="InterPro" id="IPR050950">
    <property type="entry name" value="HTH-type_LysR_regulators"/>
</dbReference>
<evidence type="ECO:0000256" key="4">
    <source>
        <dbReference type="ARBA" id="ARBA00023125"/>
    </source>
</evidence>
<sequence>MLLRPIRYLKAVADHGSFTRAASALHVSQPALSQQIREFEERMGVQLLDRTGRKVRPTDAGEAYLRHVQRALDELEVGSRAIRDVEDLSSGALRVGFTPSFAIYLLAPLIRRYRDRFPGIVLTVTEMAQEEMERAVSTDALDVGLAFSDVVAQDVEWLPLHAERLSLIVGQEHPAASGDREMDTIALAAESLALLGPTFATRVTVDRYLRRHRIQPHVAVEANSIAAIVEIVGATSLATILPETVAQEHVCLSVVRLTPAIESRRVALLQRRGGYRTAASRAFVAVAKDYTKAIEGQGRGRHHRIG</sequence>
<evidence type="ECO:0000256" key="3">
    <source>
        <dbReference type="ARBA" id="ARBA00023015"/>
    </source>
</evidence>
<organism evidence="7 8">
    <name type="scientific">Bradyrhizobium erythrophlei</name>
    <dbReference type="NCBI Taxonomy" id="1437360"/>
    <lineage>
        <taxon>Bacteria</taxon>
        <taxon>Pseudomonadati</taxon>
        <taxon>Pseudomonadota</taxon>
        <taxon>Alphaproteobacteria</taxon>
        <taxon>Hyphomicrobiales</taxon>
        <taxon>Nitrobacteraceae</taxon>
        <taxon>Bradyrhizobium</taxon>
    </lineage>
</organism>
<feature type="domain" description="HTH lysR-type" evidence="6">
    <location>
        <begin position="1"/>
        <end position="58"/>
    </location>
</feature>
<dbReference type="GO" id="GO:0005829">
    <property type="term" value="C:cytosol"/>
    <property type="evidence" value="ECO:0007669"/>
    <property type="project" value="TreeGrafter"/>
</dbReference>
<dbReference type="InterPro" id="IPR000847">
    <property type="entry name" value="LysR_HTH_N"/>
</dbReference>